<evidence type="ECO:0000256" key="2">
    <source>
        <dbReference type="ARBA" id="ARBA00022553"/>
    </source>
</evidence>
<keyword evidence="4" id="KW-0175">Coiled coil</keyword>
<dbReference type="EMBL" id="CM001224">
    <property type="protein sequence ID" value="AET01936.1"/>
    <property type="molecule type" value="Genomic_DNA"/>
</dbReference>
<dbReference type="SUPFAM" id="SSF48371">
    <property type="entry name" value="ARM repeat"/>
    <property type="match status" value="1"/>
</dbReference>
<keyword evidence="2" id="KW-0597">Phosphoprotein</keyword>
<dbReference type="PANTHER" id="PTHR14978">
    <property type="entry name" value="BETA-CATENIN-LIKE PROTEIN 1 NUCLEAR ASSOCIATED PROTEIN"/>
    <property type="match status" value="1"/>
</dbReference>
<keyword evidence="3" id="KW-0677">Repeat</keyword>
<gene>
    <name evidence="7" type="ordered locus">MTR_8g023320</name>
</gene>
<feature type="domain" description="Beta-catenin-like protein 1 N-terminal" evidence="6">
    <location>
        <begin position="9"/>
        <end position="88"/>
    </location>
</feature>
<dbReference type="eggNOG" id="KOG2734">
    <property type="taxonomic scope" value="Eukaryota"/>
</dbReference>
<reference evidence="7 9" key="2">
    <citation type="journal article" date="2014" name="BMC Genomics">
        <title>An improved genome release (version Mt4.0) for the model legume Medicago truncatula.</title>
        <authorList>
            <person name="Tang H."/>
            <person name="Krishnakumar V."/>
            <person name="Bidwell S."/>
            <person name="Rosen B."/>
            <person name="Chan A."/>
            <person name="Zhou S."/>
            <person name="Gentzbittel L."/>
            <person name="Childs K.L."/>
            <person name="Yandell M."/>
            <person name="Gundlach H."/>
            <person name="Mayer K.F."/>
            <person name="Schwartz D.C."/>
            <person name="Town C.D."/>
        </authorList>
    </citation>
    <scope>GENOME REANNOTATION</scope>
    <source>
        <strain evidence="8 9">cv. Jemalong A17</strain>
    </source>
</reference>
<reference evidence="7 9" key="1">
    <citation type="journal article" date="2011" name="Nature">
        <title>The Medicago genome provides insight into the evolution of rhizobial symbioses.</title>
        <authorList>
            <person name="Young N.D."/>
            <person name="Debelle F."/>
            <person name="Oldroyd G.E."/>
            <person name="Geurts R."/>
            <person name="Cannon S.B."/>
            <person name="Udvardi M.K."/>
            <person name="Benedito V.A."/>
            <person name="Mayer K.F."/>
            <person name="Gouzy J."/>
            <person name="Schoof H."/>
            <person name="Van de Peer Y."/>
            <person name="Proost S."/>
            <person name="Cook D.R."/>
            <person name="Meyers B.C."/>
            <person name="Spannagl M."/>
            <person name="Cheung F."/>
            <person name="De Mita S."/>
            <person name="Krishnakumar V."/>
            <person name="Gundlach H."/>
            <person name="Zhou S."/>
            <person name="Mudge J."/>
            <person name="Bharti A.K."/>
            <person name="Murray J.D."/>
            <person name="Naoumkina M.A."/>
            <person name="Rosen B."/>
            <person name="Silverstein K.A."/>
            <person name="Tang H."/>
            <person name="Rombauts S."/>
            <person name="Zhao P.X."/>
            <person name="Zhou P."/>
            <person name="Barbe V."/>
            <person name="Bardou P."/>
            <person name="Bechner M."/>
            <person name="Bellec A."/>
            <person name="Berger A."/>
            <person name="Berges H."/>
            <person name="Bidwell S."/>
            <person name="Bisseling T."/>
            <person name="Choisne N."/>
            <person name="Couloux A."/>
            <person name="Denny R."/>
            <person name="Deshpande S."/>
            <person name="Dai X."/>
            <person name="Doyle J.J."/>
            <person name="Dudez A.M."/>
            <person name="Farmer A.D."/>
            <person name="Fouteau S."/>
            <person name="Franken C."/>
            <person name="Gibelin C."/>
            <person name="Gish J."/>
            <person name="Goldstein S."/>
            <person name="Gonzalez A.J."/>
            <person name="Green P.J."/>
            <person name="Hallab A."/>
            <person name="Hartog M."/>
            <person name="Hua A."/>
            <person name="Humphray S.J."/>
            <person name="Jeong D.H."/>
            <person name="Jing Y."/>
            <person name="Jocker A."/>
            <person name="Kenton S.M."/>
            <person name="Kim D.J."/>
            <person name="Klee K."/>
            <person name="Lai H."/>
            <person name="Lang C."/>
            <person name="Lin S."/>
            <person name="Macmil S.L."/>
            <person name="Magdelenat G."/>
            <person name="Matthews L."/>
            <person name="McCorrison J."/>
            <person name="Monaghan E.L."/>
            <person name="Mun J.H."/>
            <person name="Najar F.Z."/>
            <person name="Nicholson C."/>
            <person name="Noirot C."/>
            <person name="O'Bleness M."/>
            <person name="Paule C.R."/>
            <person name="Poulain J."/>
            <person name="Prion F."/>
            <person name="Qin B."/>
            <person name="Qu C."/>
            <person name="Retzel E.F."/>
            <person name="Riddle C."/>
            <person name="Sallet E."/>
            <person name="Samain S."/>
            <person name="Samson N."/>
            <person name="Sanders I."/>
            <person name="Saurat O."/>
            <person name="Scarpelli C."/>
            <person name="Schiex T."/>
            <person name="Segurens B."/>
            <person name="Severin A.J."/>
            <person name="Sherrier D.J."/>
            <person name="Shi R."/>
            <person name="Sims S."/>
            <person name="Singer S.R."/>
            <person name="Sinharoy S."/>
            <person name="Sterck L."/>
            <person name="Viollet A."/>
            <person name="Wang B.B."/>
            <person name="Wang K."/>
            <person name="Wang M."/>
            <person name="Wang X."/>
            <person name="Warfsmann J."/>
            <person name="Weissenbach J."/>
            <person name="White D.D."/>
            <person name="White J.D."/>
            <person name="Wiley G.B."/>
            <person name="Wincker P."/>
            <person name="Xing Y."/>
            <person name="Yang L."/>
            <person name="Yao Z."/>
            <person name="Ying F."/>
            <person name="Zhai J."/>
            <person name="Zhou L."/>
            <person name="Zuber A."/>
            <person name="Denarie J."/>
            <person name="Dixon R.A."/>
            <person name="May G.D."/>
            <person name="Schwartz D.C."/>
            <person name="Rogers J."/>
            <person name="Quetier F."/>
            <person name="Town C.D."/>
            <person name="Roe B.A."/>
        </authorList>
    </citation>
    <scope>NUCLEOTIDE SEQUENCE [LARGE SCALE GENOMIC DNA]</scope>
    <source>
        <strain evidence="7">A17</strain>
        <strain evidence="8 9">cv. Jemalong A17</strain>
    </source>
</reference>
<dbReference type="STRING" id="3880.G7L9V9"/>
<evidence type="ECO:0000256" key="3">
    <source>
        <dbReference type="ARBA" id="ARBA00022737"/>
    </source>
</evidence>
<dbReference type="InterPro" id="IPR013180">
    <property type="entry name" value="CTNNBL1_N"/>
</dbReference>
<dbReference type="PANTHER" id="PTHR14978:SF0">
    <property type="entry name" value="BETA-CATENIN-LIKE PROTEIN 1"/>
    <property type="match status" value="1"/>
</dbReference>
<dbReference type="GO" id="GO:0005634">
    <property type="term" value="C:nucleus"/>
    <property type="evidence" value="ECO:0007669"/>
    <property type="project" value="UniProtKB-SubCell"/>
</dbReference>
<proteinExistence type="predicted"/>
<evidence type="ECO:0000313" key="8">
    <source>
        <dbReference type="EnsemblPlants" id="AET01936"/>
    </source>
</evidence>
<dbReference type="InterPro" id="IPR011989">
    <property type="entry name" value="ARM-like"/>
</dbReference>
<evidence type="ECO:0000256" key="5">
    <source>
        <dbReference type="ARBA" id="ARBA00023242"/>
    </source>
</evidence>
<evidence type="ECO:0000259" key="6">
    <source>
        <dbReference type="SMART" id="SM01156"/>
    </source>
</evidence>
<accession>G7L9V9</accession>
<evidence type="ECO:0000313" key="9">
    <source>
        <dbReference type="Proteomes" id="UP000002051"/>
    </source>
</evidence>
<dbReference type="AlphaFoldDB" id="G7L9V9"/>
<dbReference type="InterPro" id="IPR039678">
    <property type="entry name" value="CTNNBL1"/>
</dbReference>
<evidence type="ECO:0000256" key="4">
    <source>
        <dbReference type="ARBA" id="ARBA00023054"/>
    </source>
</evidence>
<name>G7L9V9_MEDTR</name>
<dbReference type="SMART" id="SM01156">
    <property type="entry name" value="DUF1716"/>
    <property type="match status" value="1"/>
</dbReference>
<dbReference type="Gene3D" id="1.25.10.10">
    <property type="entry name" value="Leucine-rich Repeat Variant"/>
    <property type="match status" value="1"/>
</dbReference>
<evidence type="ECO:0000313" key="7">
    <source>
        <dbReference type="EMBL" id="AET01936.1"/>
    </source>
</evidence>
<dbReference type="EnsemblPlants" id="AET01936">
    <property type="protein sequence ID" value="AET01936"/>
    <property type="gene ID" value="MTR_8g023320"/>
</dbReference>
<dbReference type="Pfam" id="PF08216">
    <property type="entry name" value="CTNNBL"/>
    <property type="match status" value="1"/>
</dbReference>
<sequence>MGHVIVLSQTTSEIHLHQLTPQCITTKTDSARVGTTTTAAKELHEELHKLKVLAGAPKLYPDLVNLNVVPSIVDLLNHDNTDIAIDVVTLIQDLTDENVLDENDEPAKVLVDALVDSSALEPLVQNLHRLSEKDADENAAVYNTLAKIENLIEVKPRWRRWFVRRRCFLRIKEVCFFFVFGYFHKI</sequence>
<evidence type="ECO:0000256" key="1">
    <source>
        <dbReference type="ARBA" id="ARBA00004123"/>
    </source>
</evidence>
<keyword evidence="9" id="KW-1185">Reference proteome</keyword>
<dbReference type="PaxDb" id="3880-AET01936"/>
<dbReference type="Proteomes" id="UP000002051">
    <property type="component" value="Chromosome 8"/>
</dbReference>
<dbReference type="HOGENOM" id="CLU_1456531_0_0_1"/>
<protein>
    <submittedName>
        <fullName evidence="7">DUF1716-domain protein</fullName>
    </submittedName>
</protein>
<dbReference type="InterPro" id="IPR016024">
    <property type="entry name" value="ARM-type_fold"/>
</dbReference>
<keyword evidence="5" id="KW-0539">Nucleus</keyword>
<organism evidence="7 9">
    <name type="scientific">Medicago truncatula</name>
    <name type="common">Barrel medic</name>
    <name type="synonym">Medicago tribuloides</name>
    <dbReference type="NCBI Taxonomy" id="3880"/>
    <lineage>
        <taxon>Eukaryota</taxon>
        <taxon>Viridiplantae</taxon>
        <taxon>Streptophyta</taxon>
        <taxon>Embryophyta</taxon>
        <taxon>Tracheophyta</taxon>
        <taxon>Spermatophyta</taxon>
        <taxon>Magnoliopsida</taxon>
        <taxon>eudicotyledons</taxon>
        <taxon>Gunneridae</taxon>
        <taxon>Pentapetalae</taxon>
        <taxon>rosids</taxon>
        <taxon>fabids</taxon>
        <taxon>Fabales</taxon>
        <taxon>Fabaceae</taxon>
        <taxon>Papilionoideae</taxon>
        <taxon>50 kb inversion clade</taxon>
        <taxon>NPAAA clade</taxon>
        <taxon>Hologalegina</taxon>
        <taxon>IRL clade</taxon>
        <taxon>Trifolieae</taxon>
        <taxon>Medicago</taxon>
    </lineage>
</organism>
<comment type="subcellular location">
    <subcellularLocation>
        <location evidence="1">Nucleus</location>
    </subcellularLocation>
</comment>
<reference evidence="8" key="3">
    <citation type="submission" date="2015-04" db="UniProtKB">
        <authorList>
            <consortium name="EnsemblPlants"/>
        </authorList>
    </citation>
    <scope>IDENTIFICATION</scope>
    <source>
        <strain evidence="8">cv. Jemalong A17</strain>
    </source>
</reference>